<feature type="transmembrane region" description="Helical" evidence="10">
    <location>
        <begin position="51"/>
        <end position="72"/>
    </location>
</feature>
<keyword evidence="6 10" id="KW-1133">Transmembrane helix</keyword>
<evidence type="ECO:0000256" key="6">
    <source>
        <dbReference type="ARBA" id="ARBA00022989"/>
    </source>
</evidence>
<keyword evidence="8 10" id="KW-0472">Membrane</keyword>
<evidence type="ECO:0000256" key="3">
    <source>
        <dbReference type="ARBA" id="ARBA00022449"/>
    </source>
</evidence>
<dbReference type="PANTHER" id="PTHR43298">
    <property type="entry name" value="MULTIDRUG RESISTANCE PROTEIN NORM-RELATED"/>
    <property type="match status" value="1"/>
</dbReference>
<dbReference type="GO" id="GO:0006811">
    <property type="term" value="P:monoatomic ion transport"/>
    <property type="evidence" value="ECO:0007669"/>
    <property type="project" value="UniProtKB-KW"/>
</dbReference>
<evidence type="ECO:0000256" key="10">
    <source>
        <dbReference type="SAM" id="Phobius"/>
    </source>
</evidence>
<comment type="caution">
    <text evidence="11">The sequence shown here is derived from an EMBL/GenBank/DDBJ whole genome shotgun (WGS) entry which is preliminary data.</text>
</comment>
<reference evidence="11 12" key="1">
    <citation type="submission" date="2018-04" db="EMBL/GenBank/DDBJ databases">
        <title>Genomic Encyclopedia of Type Strains, Phase III (KMG-III): the genomes of soil and plant-associated and newly described type strains.</title>
        <authorList>
            <person name="Whitman W."/>
        </authorList>
    </citation>
    <scope>NUCLEOTIDE SEQUENCE [LARGE SCALE GENOMIC DNA]</scope>
    <source>
        <strain evidence="11 12">KA25</strain>
    </source>
</reference>
<dbReference type="InterPro" id="IPR048279">
    <property type="entry name" value="MdtK-like"/>
</dbReference>
<sequence>MFHHPTFTGHARAILALGLPLVGSHVAQMSLHVTDTVMLGWYGVTELASVVLGASLFFVTFILGSGFAQAVMPMVAEALGRGDETQVRRDTRMGLWLSIAFGALVYPLFWFSGTLLLALRQQPEVAALAQDYLRIAGLGMVPALLIMVLKSYLSALERTQIVLWATLAAVVVNAGLNWVLIFGKLGAPELGVEGAAIASVGAQLMSLAALGLYAALLPPLRRFNLFQRFWRPDWHALARVFALGWPIGLTGLAEGSIFQAAALMMGWLGTVPLAAHGIALEVTALAFMVHVGISNAATIRTGRADGAGDTAGLRDGAKVAILLSLVFGLLMVAIFLLAPGPIIALFLDRANPQFDEIVAFGSVLLAFAALFQIADAMQVIALGLLRGLRDTQVPMWLASFSYWMVGIPASYLLAFPMGLGGPGLWLGLVVGLTLAAILLMTRFWMRAPRLALA</sequence>
<dbReference type="GO" id="GO:0042910">
    <property type="term" value="F:xenobiotic transmembrane transporter activity"/>
    <property type="evidence" value="ECO:0007669"/>
    <property type="project" value="InterPro"/>
</dbReference>
<dbReference type="PIRSF" id="PIRSF006603">
    <property type="entry name" value="DinF"/>
    <property type="match status" value="1"/>
</dbReference>
<organism evidence="11 12">
    <name type="scientific">Cereibacter azotoformans</name>
    <dbReference type="NCBI Taxonomy" id="43057"/>
    <lineage>
        <taxon>Bacteria</taxon>
        <taxon>Pseudomonadati</taxon>
        <taxon>Pseudomonadota</taxon>
        <taxon>Alphaproteobacteria</taxon>
        <taxon>Rhodobacterales</taxon>
        <taxon>Paracoccaceae</taxon>
        <taxon>Cereibacter</taxon>
    </lineage>
</organism>
<feature type="transmembrane region" description="Helical" evidence="10">
    <location>
        <begin position="195"/>
        <end position="216"/>
    </location>
</feature>
<keyword evidence="4" id="KW-1003">Cell membrane</keyword>
<comment type="subcellular location">
    <subcellularLocation>
        <location evidence="1">Cell inner membrane</location>
        <topology evidence="1">Multi-pass membrane protein</topology>
    </subcellularLocation>
</comment>
<dbReference type="CDD" id="cd13131">
    <property type="entry name" value="MATE_NorM_like"/>
    <property type="match status" value="1"/>
</dbReference>
<dbReference type="Proteomes" id="UP000244060">
    <property type="component" value="Unassembled WGS sequence"/>
</dbReference>
<feature type="transmembrane region" description="Helical" evidence="10">
    <location>
        <begin position="273"/>
        <end position="298"/>
    </location>
</feature>
<dbReference type="NCBIfam" id="TIGR00797">
    <property type="entry name" value="matE"/>
    <property type="match status" value="1"/>
</dbReference>
<evidence type="ECO:0000256" key="1">
    <source>
        <dbReference type="ARBA" id="ARBA00004429"/>
    </source>
</evidence>
<feature type="transmembrane region" description="Helical" evidence="10">
    <location>
        <begin position="397"/>
        <end position="418"/>
    </location>
</feature>
<dbReference type="GO" id="GO:0005886">
    <property type="term" value="C:plasma membrane"/>
    <property type="evidence" value="ECO:0007669"/>
    <property type="project" value="UniProtKB-SubCell"/>
</dbReference>
<protein>
    <recommendedName>
        <fullName evidence="9">Multidrug-efflux transporter</fullName>
    </recommendedName>
</protein>
<evidence type="ECO:0000256" key="2">
    <source>
        <dbReference type="ARBA" id="ARBA00022448"/>
    </source>
</evidence>
<evidence type="ECO:0000256" key="9">
    <source>
        <dbReference type="ARBA" id="ARBA00031636"/>
    </source>
</evidence>
<feature type="transmembrane region" description="Helical" evidence="10">
    <location>
        <begin position="161"/>
        <end position="183"/>
    </location>
</feature>
<dbReference type="InterPro" id="IPR050222">
    <property type="entry name" value="MATE_MdtK"/>
</dbReference>
<evidence type="ECO:0000256" key="4">
    <source>
        <dbReference type="ARBA" id="ARBA00022475"/>
    </source>
</evidence>
<evidence type="ECO:0000313" key="11">
    <source>
        <dbReference type="EMBL" id="PTR20994.1"/>
    </source>
</evidence>
<feature type="transmembrane region" description="Helical" evidence="10">
    <location>
        <begin position="424"/>
        <end position="445"/>
    </location>
</feature>
<accession>A0A2T5KF16</accession>
<dbReference type="InterPro" id="IPR002528">
    <property type="entry name" value="MATE_fam"/>
</dbReference>
<keyword evidence="7" id="KW-0406">Ion transport</keyword>
<evidence type="ECO:0000256" key="5">
    <source>
        <dbReference type="ARBA" id="ARBA00022692"/>
    </source>
</evidence>
<feature type="transmembrane region" description="Helical" evidence="10">
    <location>
        <begin position="319"/>
        <end position="347"/>
    </location>
</feature>
<dbReference type="PANTHER" id="PTHR43298:SF2">
    <property type="entry name" value="FMN_FAD EXPORTER YEEO-RELATED"/>
    <property type="match status" value="1"/>
</dbReference>
<gene>
    <name evidence="11" type="ORF">C8J28_101316</name>
</gene>
<evidence type="ECO:0000256" key="7">
    <source>
        <dbReference type="ARBA" id="ARBA00023065"/>
    </source>
</evidence>
<keyword evidence="5 10" id="KW-0812">Transmembrane</keyword>
<keyword evidence="2" id="KW-0813">Transport</keyword>
<dbReference type="EMBL" id="QAOT01000001">
    <property type="protein sequence ID" value="PTR20994.1"/>
    <property type="molecule type" value="Genomic_DNA"/>
</dbReference>
<feature type="transmembrane region" description="Helical" evidence="10">
    <location>
        <begin position="132"/>
        <end position="149"/>
    </location>
</feature>
<evidence type="ECO:0000313" key="12">
    <source>
        <dbReference type="Proteomes" id="UP000244060"/>
    </source>
</evidence>
<evidence type="ECO:0000256" key="8">
    <source>
        <dbReference type="ARBA" id="ARBA00023136"/>
    </source>
</evidence>
<feature type="transmembrane region" description="Helical" evidence="10">
    <location>
        <begin position="12"/>
        <end position="31"/>
    </location>
</feature>
<feature type="transmembrane region" description="Helical" evidence="10">
    <location>
        <begin position="359"/>
        <end position="385"/>
    </location>
</feature>
<dbReference type="GO" id="GO:0015297">
    <property type="term" value="F:antiporter activity"/>
    <property type="evidence" value="ECO:0007669"/>
    <property type="project" value="UniProtKB-KW"/>
</dbReference>
<feature type="transmembrane region" description="Helical" evidence="10">
    <location>
        <begin position="93"/>
        <end position="112"/>
    </location>
</feature>
<dbReference type="RefSeq" id="WP_011907470.1">
    <property type="nucleotide sequence ID" value="NZ_CP089965.1"/>
</dbReference>
<dbReference type="AlphaFoldDB" id="A0A2T5KF16"/>
<keyword evidence="12" id="KW-1185">Reference proteome</keyword>
<feature type="transmembrane region" description="Helical" evidence="10">
    <location>
        <begin position="236"/>
        <end position="253"/>
    </location>
</feature>
<name>A0A2T5KF16_9RHOB</name>
<dbReference type="OrthoDB" id="9780160at2"/>
<dbReference type="Pfam" id="PF01554">
    <property type="entry name" value="MatE"/>
    <property type="match status" value="2"/>
</dbReference>
<proteinExistence type="predicted"/>
<keyword evidence="3" id="KW-0050">Antiport</keyword>